<dbReference type="InterPro" id="IPR005479">
    <property type="entry name" value="CPAse_ATP-bd"/>
</dbReference>
<name>A0A7Y9FCE1_9CELL</name>
<keyword evidence="1" id="KW-0547">Nucleotide-binding</keyword>
<dbReference type="GO" id="GO:0005524">
    <property type="term" value="F:ATP binding"/>
    <property type="evidence" value="ECO:0007669"/>
    <property type="project" value="UniProtKB-UniRule"/>
</dbReference>
<evidence type="ECO:0000313" key="3">
    <source>
        <dbReference type="EMBL" id="GIG31649.1"/>
    </source>
</evidence>
<sequence>MSRRTHGTAQVPAPDLQPVILGGDIGAYSLARAFHEAYGVRPVVVSTVATGLVRDSRILRNVVEPGIDDAPTVVKRLRTIAAWYPDKQLIALGSADWLVRTLVENRSRLEDLYTIPYVDLTTFDKVTDKVLFGELCLRLGIDHPATVVHDVQGGGVPDTSGLRFPVIAKAADTAAYHLVEFPGKMKVFTVDSPADLAELLERVRASGFQGAFVIQDLIPGDDSGMRILTCYCDQDGKVRFSAFGDVLVEEHTPGALGNPAGIVTRHDQRIVEQATRLLEHLGWRGFANFDLKYDPRDGRTVFFELNPRLGRSNFYITAGGRNSVELYVREHLQGLDPMPDGVPDHLAEPHLYTVLPRPLLRRYVTDPQMRATVRRLERERRVTNPLWYRAETHPRRIAYLLAAQANQVRKFRRYYPWPRRGAGA</sequence>
<comment type="caution">
    <text evidence="4">The sequence shown here is derived from an EMBL/GenBank/DDBJ whole genome shotgun (WGS) entry which is preliminary data.</text>
</comment>
<dbReference type="Pfam" id="PF02786">
    <property type="entry name" value="CPSase_L_D2"/>
    <property type="match status" value="1"/>
</dbReference>
<accession>A0A7Y9FCE1</accession>
<evidence type="ECO:0000256" key="1">
    <source>
        <dbReference type="PROSITE-ProRule" id="PRU00409"/>
    </source>
</evidence>
<dbReference type="SUPFAM" id="SSF56059">
    <property type="entry name" value="Glutathione synthetase ATP-binding domain-like"/>
    <property type="match status" value="1"/>
</dbReference>
<dbReference type="Proteomes" id="UP000577956">
    <property type="component" value="Unassembled WGS sequence"/>
</dbReference>
<keyword evidence="4" id="KW-0436">Ligase</keyword>
<evidence type="ECO:0000313" key="4">
    <source>
        <dbReference type="EMBL" id="NYD84583.1"/>
    </source>
</evidence>
<evidence type="ECO:0000313" key="5">
    <source>
        <dbReference type="Proteomes" id="UP000577956"/>
    </source>
</evidence>
<evidence type="ECO:0000259" key="2">
    <source>
        <dbReference type="PROSITE" id="PS50975"/>
    </source>
</evidence>
<organism evidence="4 5">
    <name type="scientific">Cellulomonas oligotrophica</name>
    <dbReference type="NCBI Taxonomy" id="931536"/>
    <lineage>
        <taxon>Bacteria</taxon>
        <taxon>Bacillati</taxon>
        <taxon>Actinomycetota</taxon>
        <taxon>Actinomycetes</taxon>
        <taxon>Micrococcales</taxon>
        <taxon>Cellulomonadaceae</taxon>
        <taxon>Cellulomonas</taxon>
    </lineage>
</organism>
<dbReference type="PROSITE" id="PS50975">
    <property type="entry name" value="ATP_GRASP"/>
    <property type="match status" value="1"/>
</dbReference>
<dbReference type="Gene3D" id="3.30.470.20">
    <property type="entry name" value="ATP-grasp fold, B domain"/>
    <property type="match status" value="1"/>
</dbReference>
<dbReference type="GO" id="GO:0034025">
    <property type="term" value="F:D-aspartate ligase activity"/>
    <property type="evidence" value="ECO:0007669"/>
    <property type="project" value="UniProtKB-EC"/>
</dbReference>
<reference evidence="3 6" key="2">
    <citation type="submission" date="2021-01" db="EMBL/GenBank/DDBJ databases">
        <title>Whole genome shotgun sequence of Cellulomonas oligotrophica NBRC 109435.</title>
        <authorList>
            <person name="Komaki H."/>
            <person name="Tamura T."/>
        </authorList>
    </citation>
    <scope>NUCLEOTIDE SEQUENCE [LARGE SCALE GENOMIC DNA]</scope>
    <source>
        <strain evidence="3 6">NBRC 109435</strain>
    </source>
</reference>
<dbReference type="Proteomes" id="UP000618382">
    <property type="component" value="Unassembled WGS sequence"/>
</dbReference>
<evidence type="ECO:0000313" key="6">
    <source>
        <dbReference type="Proteomes" id="UP000618382"/>
    </source>
</evidence>
<dbReference type="EMBL" id="JACCBK010000001">
    <property type="protein sequence ID" value="NYD84583.1"/>
    <property type="molecule type" value="Genomic_DNA"/>
</dbReference>
<gene>
    <name evidence="4" type="ORF">BKA21_000132</name>
    <name evidence="3" type="ORF">Col01nite_08080</name>
</gene>
<dbReference type="GO" id="GO:0046872">
    <property type="term" value="F:metal ion binding"/>
    <property type="evidence" value="ECO:0007669"/>
    <property type="project" value="InterPro"/>
</dbReference>
<protein>
    <submittedName>
        <fullName evidence="3">Carboxylate--amine ligase</fullName>
    </submittedName>
    <submittedName>
        <fullName evidence="4">D-aspartate ligase</fullName>
        <ecNumber evidence="4">6.3.1.12</ecNumber>
    </submittedName>
</protein>
<dbReference type="RefSeq" id="WP_140459078.1">
    <property type="nucleotide sequence ID" value="NZ_BAABFI010000004.1"/>
</dbReference>
<dbReference type="InterPro" id="IPR011761">
    <property type="entry name" value="ATP-grasp"/>
</dbReference>
<keyword evidence="1" id="KW-0067">ATP-binding</keyword>
<dbReference type="EMBL" id="BONN01000002">
    <property type="protein sequence ID" value="GIG31649.1"/>
    <property type="molecule type" value="Genomic_DNA"/>
</dbReference>
<dbReference type="EC" id="6.3.1.12" evidence="4"/>
<keyword evidence="6" id="KW-1185">Reference proteome</keyword>
<dbReference type="AlphaFoldDB" id="A0A7Y9FCE1"/>
<reference evidence="4 5" key="1">
    <citation type="submission" date="2020-07" db="EMBL/GenBank/DDBJ databases">
        <title>Sequencing the genomes of 1000 actinobacteria strains.</title>
        <authorList>
            <person name="Klenk H.-P."/>
        </authorList>
    </citation>
    <scope>NUCLEOTIDE SEQUENCE [LARGE SCALE GENOMIC DNA]</scope>
    <source>
        <strain evidence="4 5">DSM 24482</strain>
    </source>
</reference>
<proteinExistence type="predicted"/>
<feature type="domain" description="ATP-grasp" evidence="2">
    <location>
        <begin position="133"/>
        <end position="332"/>
    </location>
</feature>